<dbReference type="SUPFAM" id="SSF46785">
    <property type="entry name" value="Winged helix' DNA-binding domain"/>
    <property type="match status" value="1"/>
</dbReference>
<accession>X1Q0L8</accession>
<comment type="caution">
    <text evidence="1">The sequence shown here is derived from an EMBL/GenBank/DDBJ whole genome shotgun (WGS) entry which is preliminary data.</text>
</comment>
<proteinExistence type="predicted"/>
<sequence>TTTMQIAVYLYENGPQHLRDIKKDVCPNDGAKTLLARLKAYGIVGRKKGSRHPWNTIWYLTATGQNYLAYRGII</sequence>
<gene>
    <name evidence="1" type="ORF">S12H4_10202</name>
</gene>
<evidence type="ECO:0008006" key="2">
    <source>
        <dbReference type="Google" id="ProtNLM"/>
    </source>
</evidence>
<dbReference type="AlphaFoldDB" id="X1Q0L8"/>
<reference evidence="1" key="1">
    <citation type="journal article" date="2014" name="Front. Microbiol.">
        <title>High frequency of phylogenetically diverse reductive dehalogenase-homologous genes in deep subseafloor sedimentary metagenomes.</title>
        <authorList>
            <person name="Kawai M."/>
            <person name="Futagami T."/>
            <person name="Toyoda A."/>
            <person name="Takaki Y."/>
            <person name="Nishi S."/>
            <person name="Hori S."/>
            <person name="Arai W."/>
            <person name="Tsubouchi T."/>
            <person name="Morono Y."/>
            <person name="Uchiyama I."/>
            <person name="Ito T."/>
            <person name="Fujiyama A."/>
            <person name="Inagaki F."/>
            <person name="Takami H."/>
        </authorList>
    </citation>
    <scope>NUCLEOTIDE SEQUENCE</scope>
    <source>
        <strain evidence="1">Expedition CK06-06</strain>
    </source>
</reference>
<evidence type="ECO:0000313" key="1">
    <source>
        <dbReference type="EMBL" id="GAI61753.1"/>
    </source>
</evidence>
<organism evidence="1">
    <name type="scientific">marine sediment metagenome</name>
    <dbReference type="NCBI Taxonomy" id="412755"/>
    <lineage>
        <taxon>unclassified sequences</taxon>
        <taxon>metagenomes</taxon>
        <taxon>ecological metagenomes</taxon>
    </lineage>
</organism>
<dbReference type="InterPro" id="IPR036390">
    <property type="entry name" value="WH_DNA-bd_sf"/>
</dbReference>
<protein>
    <recommendedName>
        <fullName evidence="2">ArnR1-like winged helix-turn-helix domain-containing protein</fullName>
    </recommendedName>
</protein>
<dbReference type="EMBL" id="BARW01004311">
    <property type="protein sequence ID" value="GAI61753.1"/>
    <property type="molecule type" value="Genomic_DNA"/>
</dbReference>
<name>X1Q0L8_9ZZZZ</name>
<feature type="non-terminal residue" evidence="1">
    <location>
        <position position="1"/>
    </location>
</feature>